<dbReference type="EMBL" id="CM041546">
    <property type="protein sequence ID" value="KAI3361234.1"/>
    <property type="molecule type" value="Genomic_DNA"/>
</dbReference>
<proteinExistence type="predicted"/>
<sequence length="1161" mass="128715">NLPVADWIQWLSFGLYDNQLSVISKSSQGEGLGQSEWLQKKSSVASVVSNCVVMSASLLHSVSAGGVYCAKTARARAAALGLDYPGVHGAPDLYGPAHNGMHPDTMPFRAQAYSNDPELVNTEPSTASGGQNQPGVRSRDDRTFNQAHPRNSQSTFLPSHDTHSPVQSEYATDRVLSFPRGWSVINRKSNFEEVRHVAPPTLSEALGQPDLVNWNPQGRIEPLSFVYNEHDLGVDESVPNRRDMSLSGLPLPHSRGHGTSWRGLSGYGLGREVPVLSLSRLTVRDRVTPMTSRGPAVGGLKRIRFPVHLAQPRHRSLNVKRFVRGFIIMISTWVSVIVMLVSFVKGARNDDGIHPCAKVQTSSSVVPLGSPVTATCVIRDDCPLVTGQAVHIEWRLDDRSLPGSPVANDSGRVSEIVIPSFNHTRAFLTCCIQASPTLVVGGVEITAGYPPEAPQNLSCQTNLTIPNTLTCRWDPGQKETHLLTKYTLHTTIWDSNENHTYELLPGVHSYTIPRLDFVLFLEMEIYVRAANELGEATSVPITLEPVSAAKFDPPTILKVQAVSKSCLKLSWSLSQHQDWMKEYRLNLEVRLKTTDSSQWNELILLSRVRPTRSVDLCRLLHGTQYLAQIRVRYLQSPWSDWSRSQFGVTLESAPTGRLDSWMKVSGDQTQKQLNIQLFWKPSKQFHANGQNVSYTVSMQKQPGEKGKVCSTMENYCTFQLPRKAKKVYLSAVNAAGKSSPTEVRIYLPEVRASISDVTVTPQDDRSFLVQWRILVSSSLTGFVVEWRPLLKADLSLIQFEITGANQTSLLITGSFEPYKPYGISVYPRFKDGIGLSQTVNAYSKQKAPSAVPKIGIKKTWKSHIELTWDEIPLEDRNGIIQNYKVFYQDDKGFTNVVTVDPTEKKVVLKNLDTASLYEAFMMVSTFGGCLNGSKVHFEIEPFDAVAIVMIVTASGVGLSMMIIFIVIICYANHKRLKGRFWPVVPDPANSSIKRWTSESSQDTHLASDNEKPNPIYLSQLSFLDLPVKLNKEDDDPWLSSAEDTSDLGESICGSPFIPGYSGSNSDSVPYATVIFSGPCNSPTPKGSHAYLRSESTQPLLETEESFSPKCYQNIATDEMPKEQCFFGPSHDCVPEEAADPGTLWDDFPFLRALAMNDTQND</sequence>
<accession>A0ACB8W0B5</accession>
<evidence type="ECO:0000313" key="1">
    <source>
        <dbReference type="EMBL" id="KAI3361234.1"/>
    </source>
</evidence>
<name>A0ACB8W0B5_9TELE</name>
<evidence type="ECO:0000313" key="2">
    <source>
        <dbReference type="Proteomes" id="UP000831701"/>
    </source>
</evidence>
<dbReference type="Proteomes" id="UP000831701">
    <property type="component" value="Chromosome 16"/>
</dbReference>
<feature type="non-terminal residue" evidence="1">
    <location>
        <position position="1"/>
    </location>
</feature>
<protein>
    <submittedName>
        <fullName evidence="1">Uncharacterized protein</fullName>
    </submittedName>
</protein>
<reference evidence="1" key="1">
    <citation type="submission" date="2022-04" db="EMBL/GenBank/DDBJ databases">
        <title>Jade perch genome.</title>
        <authorList>
            <person name="Chao B."/>
        </authorList>
    </citation>
    <scope>NUCLEOTIDE SEQUENCE</scope>
    <source>
        <strain evidence="1">CB-2022</strain>
    </source>
</reference>
<keyword evidence="2" id="KW-1185">Reference proteome</keyword>
<gene>
    <name evidence="1" type="ORF">L3Q82_013422</name>
</gene>
<comment type="caution">
    <text evidence="1">The sequence shown here is derived from an EMBL/GenBank/DDBJ whole genome shotgun (WGS) entry which is preliminary data.</text>
</comment>
<organism evidence="1 2">
    <name type="scientific">Scortum barcoo</name>
    <name type="common">barcoo grunter</name>
    <dbReference type="NCBI Taxonomy" id="214431"/>
    <lineage>
        <taxon>Eukaryota</taxon>
        <taxon>Metazoa</taxon>
        <taxon>Chordata</taxon>
        <taxon>Craniata</taxon>
        <taxon>Vertebrata</taxon>
        <taxon>Euteleostomi</taxon>
        <taxon>Actinopterygii</taxon>
        <taxon>Neopterygii</taxon>
        <taxon>Teleostei</taxon>
        <taxon>Neoteleostei</taxon>
        <taxon>Acanthomorphata</taxon>
        <taxon>Eupercaria</taxon>
        <taxon>Centrarchiformes</taxon>
        <taxon>Terapontoidei</taxon>
        <taxon>Terapontidae</taxon>
        <taxon>Scortum</taxon>
    </lineage>
</organism>